<feature type="transmembrane region" description="Helical" evidence="9">
    <location>
        <begin position="297"/>
        <end position="316"/>
    </location>
</feature>
<feature type="domain" description="NADH:quinone oxidoreductase/Mrp antiporter transmembrane" evidence="10">
    <location>
        <begin position="112"/>
        <end position="418"/>
    </location>
</feature>
<dbReference type="GO" id="GO:0008137">
    <property type="term" value="F:NADH dehydrogenase (ubiquinone) activity"/>
    <property type="evidence" value="ECO:0007669"/>
    <property type="project" value="UniProtKB-EC"/>
</dbReference>
<feature type="transmembrane region" description="Helical" evidence="9">
    <location>
        <begin position="149"/>
        <end position="171"/>
    </location>
</feature>
<sequence length="485" mass="52664">MLLIGLTSLLIAIPLYSSSITPTLLTRITTIILLFGAALSFNGLYVQAIGSGLGLYSGLFHVTTVTQFMEVFLYTTGAIILLPWQKDNGRSIAEYPLIILFTTIGASFLISSADLVSMYLSIELQSFAVYILAAIYRNSESATSAGLKYFLLGALSSALILLGSSIIYSYTGLTSFESIYTIANAASSDSVTQGVVLGMLMIGVGFLFKVAAAPFHNWAPDVYDGVPTIVTTWLTVMPKISIFIFLLGLDFQGSAIGFSDQSSETINLWKNLLLTTSLLSLVVGTVVGLAQYRIKRLLAFSTISHVGFMLLALSVSSEESITSFLFYLMQYSITNLNAFFVLLAFGYRTGASISFISQLKGQFLANPILGLSFALCLFSMAGIPPLVGFFAKYRVLYSAMENGYYFLSLVGIIASVISAAYYLRVIRVIHFDVDHNIEAKENTVSLTSTHSYVIAVLTLFVLFFILSQSLLLNSSNLLALSLFTA</sequence>
<keyword evidence="5 9" id="KW-1133">Transmembrane helix</keyword>
<feature type="transmembrane region" description="Helical" evidence="9">
    <location>
        <begin position="368"/>
        <end position="391"/>
    </location>
</feature>
<dbReference type="GO" id="GO:0042773">
    <property type="term" value="P:ATP synthesis coupled electron transport"/>
    <property type="evidence" value="ECO:0007669"/>
    <property type="project" value="InterPro"/>
</dbReference>
<feature type="transmembrane region" description="Helical" evidence="9">
    <location>
        <begin position="92"/>
        <end position="110"/>
    </location>
</feature>
<evidence type="ECO:0000256" key="6">
    <source>
        <dbReference type="ARBA" id="ARBA00023136"/>
    </source>
</evidence>
<name>A0A6M4SP21_9BASI</name>
<feature type="transmembrane region" description="Helical" evidence="9">
    <location>
        <begin position="27"/>
        <end position="46"/>
    </location>
</feature>
<keyword evidence="6 9" id="KW-0472">Membrane</keyword>
<gene>
    <name evidence="11" type="primary">nad2</name>
</gene>
<comment type="catalytic activity">
    <reaction evidence="8">
        <text>a ubiquinone + NADH + 5 H(+)(in) = a ubiquinol + NAD(+) + 4 H(+)(out)</text>
        <dbReference type="Rhea" id="RHEA:29091"/>
        <dbReference type="Rhea" id="RHEA-COMP:9565"/>
        <dbReference type="Rhea" id="RHEA-COMP:9566"/>
        <dbReference type="ChEBI" id="CHEBI:15378"/>
        <dbReference type="ChEBI" id="CHEBI:16389"/>
        <dbReference type="ChEBI" id="CHEBI:17976"/>
        <dbReference type="ChEBI" id="CHEBI:57540"/>
        <dbReference type="ChEBI" id="CHEBI:57945"/>
        <dbReference type="EC" id="7.1.1.2"/>
    </reaction>
</comment>
<feature type="transmembrane region" description="Helical" evidence="9">
    <location>
        <begin position="225"/>
        <end position="248"/>
    </location>
</feature>
<evidence type="ECO:0000259" key="10">
    <source>
        <dbReference type="Pfam" id="PF00361"/>
    </source>
</evidence>
<evidence type="ECO:0000256" key="7">
    <source>
        <dbReference type="ARBA" id="ARBA00031028"/>
    </source>
</evidence>
<evidence type="ECO:0000256" key="8">
    <source>
        <dbReference type="ARBA" id="ARBA00049551"/>
    </source>
</evidence>
<evidence type="ECO:0000256" key="3">
    <source>
        <dbReference type="ARBA" id="ARBA00021008"/>
    </source>
</evidence>
<feature type="transmembrane region" description="Helical" evidence="9">
    <location>
        <begin position="116"/>
        <end position="137"/>
    </location>
</feature>
<evidence type="ECO:0000313" key="11">
    <source>
        <dbReference type="EMBL" id="QJS52018.1"/>
    </source>
</evidence>
<keyword evidence="11" id="KW-0496">Mitochondrion</keyword>
<dbReference type="HAMAP" id="MF_00445">
    <property type="entry name" value="NDH1_NuoN_1"/>
    <property type="match status" value="1"/>
</dbReference>
<feature type="transmembrane region" description="Helical" evidence="9">
    <location>
        <begin position="452"/>
        <end position="472"/>
    </location>
</feature>
<dbReference type="GO" id="GO:0016020">
    <property type="term" value="C:membrane"/>
    <property type="evidence" value="ECO:0007669"/>
    <property type="project" value="UniProtKB-SubCell"/>
</dbReference>
<dbReference type="Pfam" id="PF00361">
    <property type="entry name" value="Proton_antipo_M"/>
    <property type="match status" value="1"/>
</dbReference>
<evidence type="ECO:0000256" key="5">
    <source>
        <dbReference type="ARBA" id="ARBA00022989"/>
    </source>
</evidence>
<feature type="transmembrane region" description="Helical" evidence="9">
    <location>
        <begin position="268"/>
        <end position="290"/>
    </location>
</feature>
<organism evidence="11">
    <name type="scientific">Cystobasidium sp</name>
    <dbReference type="NCBI Taxonomy" id="1925428"/>
    <lineage>
        <taxon>Eukaryota</taxon>
        <taxon>Fungi</taxon>
        <taxon>Dikarya</taxon>
        <taxon>Basidiomycota</taxon>
        <taxon>Pucciniomycotina</taxon>
        <taxon>Cystobasidiomycetes</taxon>
        <taxon>Cystobasidiales</taxon>
        <taxon>Cystobasidiaceae</taxon>
        <taxon>Cystobasidium</taxon>
    </lineage>
</organism>
<dbReference type="AlphaFoldDB" id="A0A6M4SP21"/>
<evidence type="ECO:0000256" key="2">
    <source>
        <dbReference type="ARBA" id="ARBA00007012"/>
    </source>
</evidence>
<keyword evidence="4 9" id="KW-0812">Transmembrane</keyword>
<dbReference type="PANTHER" id="PTHR22773">
    <property type="entry name" value="NADH DEHYDROGENASE"/>
    <property type="match status" value="1"/>
</dbReference>
<accession>A0A6M4SP21</accession>
<protein>
    <recommendedName>
        <fullName evidence="3">NADH-ubiquinone oxidoreductase chain 2</fullName>
    </recommendedName>
    <alternativeName>
        <fullName evidence="7">NADH dehydrogenase subunit 2</fullName>
    </alternativeName>
</protein>
<evidence type="ECO:0000256" key="1">
    <source>
        <dbReference type="ARBA" id="ARBA00004141"/>
    </source>
</evidence>
<dbReference type="NCBIfam" id="TIGR01770">
    <property type="entry name" value="NDH_I_N"/>
    <property type="match status" value="1"/>
</dbReference>
<dbReference type="EMBL" id="MT366950">
    <property type="protein sequence ID" value="QJS52018.1"/>
    <property type="molecule type" value="Genomic_DNA"/>
</dbReference>
<dbReference type="InterPro" id="IPR010096">
    <property type="entry name" value="NADH-Q_OxRdtase_suN/2"/>
</dbReference>
<comment type="subcellular location">
    <subcellularLocation>
        <location evidence="1">Membrane</location>
        <topology evidence="1">Multi-pass membrane protein</topology>
    </subcellularLocation>
</comment>
<evidence type="ECO:0000256" key="9">
    <source>
        <dbReference type="SAM" id="Phobius"/>
    </source>
</evidence>
<feature type="transmembrane region" description="Helical" evidence="9">
    <location>
        <begin position="191"/>
        <end position="213"/>
    </location>
</feature>
<dbReference type="InterPro" id="IPR001750">
    <property type="entry name" value="ND/Mrp_TM"/>
</dbReference>
<geneLocation type="mitochondrion" evidence="11"/>
<feature type="transmembrane region" description="Helical" evidence="9">
    <location>
        <begin position="403"/>
        <end position="423"/>
    </location>
</feature>
<feature type="transmembrane region" description="Helical" evidence="9">
    <location>
        <begin position="328"/>
        <end position="347"/>
    </location>
</feature>
<reference evidence="11" key="1">
    <citation type="submission" date="2020-04" db="EMBL/GenBank/DDBJ databases">
        <title>Characterization of the complete mitochondrial genome of Cystobasidium sp.</title>
        <authorList>
            <person name="Liu Q."/>
            <person name="Wang X."/>
        </authorList>
    </citation>
    <scope>NUCLEOTIDE SEQUENCE</scope>
</reference>
<proteinExistence type="inferred from homology"/>
<evidence type="ECO:0000256" key="4">
    <source>
        <dbReference type="ARBA" id="ARBA00022692"/>
    </source>
</evidence>
<comment type="similarity">
    <text evidence="2">Belongs to the complex I subunit 2 family.</text>
</comment>